<feature type="region of interest" description="Disordered" evidence="1">
    <location>
        <begin position="522"/>
        <end position="591"/>
    </location>
</feature>
<dbReference type="Gramene" id="TraesCS3A02G162000.1">
    <property type="protein sequence ID" value="TraesCS3A02G162000.1"/>
    <property type="gene ID" value="TraesCS3A02G162000"/>
</dbReference>
<dbReference type="Gramene" id="TraesSYM3A03G01389160.1">
    <property type="protein sequence ID" value="TraesSYM3A03G01389160.1"/>
    <property type="gene ID" value="TraesSYM3A03G01389160"/>
</dbReference>
<dbReference type="EnsemblPlants" id="TraesCS3A02G162000.1">
    <property type="protein sequence ID" value="TraesCS3A02G162000.1"/>
    <property type="gene ID" value="TraesCS3A02G162000"/>
</dbReference>
<name>A0A3B6EEU2_WHEAT</name>
<dbReference type="Gramene" id="TraesROB_scaffold_045116_01G000200.1">
    <property type="protein sequence ID" value="TraesROB_scaffold_045116_01G000200.1"/>
    <property type="gene ID" value="TraesROB_scaffold_045116_01G000200"/>
</dbReference>
<dbReference type="Gramene" id="TraesMAC3A03G01365740.1">
    <property type="protein sequence ID" value="TraesMAC3A03G01365740.1"/>
    <property type="gene ID" value="TraesMAC3A03G01365740"/>
</dbReference>
<dbReference type="PaxDb" id="4565-Traes_3AS_AEB5496F9.1"/>
<dbReference type="PANTHER" id="PTHR10540:SF29">
    <property type="entry name" value="COP9 SIGNALOSOME COMPLEX SUBUNIT 6"/>
    <property type="match status" value="1"/>
</dbReference>
<evidence type="ECO:0000256" key="1">
    <source>
        <dbReference type="SAM" id="MobiDB-lite"/>
    </source>
</evidence>
<feature type="compositionally biased region" description="Basic and acidic residues" evidence="1">
    <location>
        <begin position="528"/>
        <end position="543"/>
    </location>
</feature>
<feature type="domain" description="JAB1/MPN/MOV34 metalloenzyme" evidence="2">
    <location>
        <begin position="19"/>
        <end position="136"/>
    </location>
</feature>
<proteinExistence type="predicted"/>
<protein>
    <recommendedName>
        <fullName evidence="2">JAB1/MPN/MOV34 metalloenzyme domain-containing protein</fullName>
    </recommendedName>
</protein>
<dbReference type="Gramene" id="TraesPARA_EIv1.0_0806770.1">
    <property type="protein sequence ID" value="TraesPARA_EIv1.0_0806770.1.CDS"/>
    <property type="gene ID" value="TraesPARA_EIv1.0_0806770"/>
</dbReference>
<dbReference type="Gramene" id="TraesJUL3A03G01379460.1">
    <property type="protein sequence ID" value="TraesJUL3A03G01379460.1"/>
    <property type="gene ID" value="TraesJUL3A03G01379460"/>
</dbReference>
<dbReference type="Gene3D" id="3.40.140.10">
    <property type="entry name" value="Cytidine Deaminase, domain 2"/>
    <property type="match status" value="1"/>
</dbReference>
<dbReference type="GO" id="GO:0008237">
    <property type="term" value="F:metallopeptidase activity"/>
    <property type="evidence" value="ECO:0007669"/>
    <property type="project" value="InterPro"/>
</dbReference>
<dbReference type="InterPro" id="IPR000555">
    <property type="entry name" value="JAMM/MPN+_dom"/>
</dbReference>
<sequence length="591" mass="66134">MPSPDAATGEASTPLSTRVRAFKIHPNVVRNFLDHHIRVKDQAARCGGSSFSSKSKDAARMFGCVIGMKSGQTVEILDSLDLLLDPVSGTLCRALLEKKEHYEKFFPGSVVLGWYSSRTMAAEQDTDMQIHKALMDAEGRAFYIVLNPAIYLSQMDLCVTIYDCVLGATDGSPRLNLVKFDCTTEILEADRISSDCSTGFKRCFLCPNRAVCDVNLLPLEKIAVAQRPHQAFRTMLLETPSGFAMFSVSARLLKYPEEIWSWFTRLSDAHDAISTLGFIKVHDKSVARDSDVGPGKDLERFILKFTTTHALIVPDADLKFVIEKKLKVICWLDAHIVDELTWGLKYVLDKFLPEEKDSPCHLLLSKELEKKIKSYGFSVSPQVIDREFITTVGYLYELELTSESLSVFLHHKFDDCFYGRRLSDLEFAKAISDRLKSSEEMIPNYGEYSKQDIVRFTDYVLAAPGLKNDAILYLKKLERAARKYRLAVPDEQKKSMEFLRKAEARDKESKLVVNIEAAASKSKAVGKNKKDDDIDDSKPETRKRGVAGSVLKMPASNKKAKVATPSCQKTGGCPCGSSAPGKEYRSYPSNQ</sequence>
<accession>A0A3B6EEU2</accession>
<organism evidence="3">
    <name type="scientific">Triticum aestivum</name>
    <name type="common">Wheat</name>
    <dbReference type="NCBI Taxonomy" id="4565"/>
    <lineage>
        <taxon>Eukaryota</taxon>
        <taxon>Viridiplantae</taxon>
        <taxon>Streptophyta</taxon>
        <taxon>Embryophyta</taxon>
        <taxon>Tracheophyta</taxon>
        <taxon>Spermatophyta</taxon>
        <taxon>Magnoliopsida</taxon>
        <taxon>Liliopsida</taxon>
        <taxon>Poales</taxon>
        <taxon>Poaceae</taxon>
        <taxon>BOP clade</taxon>
        <taxon>Pooideae</taxon>
        <taxon>Triticodae</taxon>
        <taxon>Triticeae</taxon>
        <taxon>Triticinae</taxon>
        <taxon>Triticum</taxon>
    </lineage>
</organism>
<dbReference type="Gramene" id="TraesSTA3A03G01358910.1">
    <property type="protein sequence ID" value="TraesSTA3A03G01358910.1"/>
    <property type="gene ID" value="TraesSTA3A03G01358910"/>
</dbReference>
<dbReference type="AlphaFoldDB" id="A0A3B6EEU2"/>
<dbReference type="Gramene" id="TraesCS3A03G0379300.1">
    <property type="protein sequence ID" value="TraesCS3A03G0379300.1.CDS"/>
    <property type="gene ID" value="TraesCS3A03G0379300"/>
</dbReference>
<dbReference type="Gramene" id="TraesNOR3A03G01387960.1">
    <property type="protein sequence ID" value="TraesNOR3A03G01387960.1"/>
    <property type="gene ID" value="TraesNOR3A03G01387960"/>
</dbReference>
<dbReference type="Gramene" id="TraesRN3A0100385100.1">
    <property type="protein sequence ID" value="TraesRN3A0100385100.1"/>
    <property type="gene ID" value="TraesRN3A0100385100"/>
</dbReference>
<dbReference type="OMA" id="WLDAHIV"/>
<reference evidence="3" key="2">
    <citation type="submission" date="2018-10" db="UniProtKB">
        <authorList>
            <consortium name="EnsemblPlants"/>
        </authorList>
    </citation>
    <scope>IDENTIFICATION</scope>
</reference>
<dbReference type="OrthoDB" id="1378at2759"/>
<dbReference type="PANTHER" id="PTHR10540">
    <property type="entry name" value="EUKARYOTIC TRANSLATION INITIATION FACTOR 3 SUBUNIT F-RELATED"/>
    <property type="match status" value="1"/>
</dbReference>
<dbReference type="GO" id="GO:0008180">
    <property type="term" value="C:COP9 signalosome"/>
    <property type="evidence" value="ECO:0000318"/>
    <property type="project" value="GO_Central"/>
</dbReference>
<dbReference type="Gramene" id="TraesARI3A03G01387610.1">
    <property type="protein sequence ID" value="TraesARI3A03G01387610.1"/>
    <property type="gene ID" value="TraesARI3A03G01387610"/>
</dbReference>
<dbReference type="Pfam" id="PF01398">
    <property type="entry name" value="JAB"/>
    <property type="match status" value="1"/>
</dbReference>
<evidence type="ECO:0000259" key="2">
    <source>
        <dbReference type="Pfam" id="PF01398"/>
    </source>
</evidence>
<dbReference type="STRING" id="4565.A0A3B6EEU2"/>
<keyword evidence="4" id="KW-1185">Reference proteome</keyword>
<dbReference type="Gramene" id="TraesLAC3A03G01311320.1">
    <property type="protein sequence ID" value="TraesLAC3A03G01311320.1"/>
    <property type="gene ID" value="TraesLAC3A03G01311320"/>
</dbReference>
<reference evidence="3" key="1">
    <citation type="submission" date="2018-08" db="EMBL/GenBank/DDBJ databases">
        <authorList>
            <person name="Rossello M."/>
        </authorList>
    </citation>
    <scope>NUCLEOTIDE SEQUENCE [LARGE SCALE GENOMIC DNA]</scope>
    <source>
        <strain evidence="3">cv. Chinese Spring</strain>
    </source>
</reference>
<dbReference type="Gramene" id="TraesJAG3A03G01376720.1">
    <property type="protein sequence ID" value="TraesJAG3A03G01376720.1"/>
    <property type="gene ID" value="TraesJAG3A03G01376720"/>
</dbReference>
<dbReference type="Gramene" id="TraesWEE_scaffold_066176_01G000300.1">
    <property type="protein sequence ID" value="TraesWEE_scaffold_066176_01G000300.1"/>
    <property type="gene ID" value="TraesWEE_scaffold_066176_01G000300"/>
</dbReference>
<dbReference type="Gramene" id="TraesCAD_scaffold_048227_01G000200.1">
    <property type="protein sequence ID" value="TraesCAD_scaffold_048227_01G000200.1"/>
    <property type="gene ID" value="TraesCAD_scaffold_048227_01G000200"/>
</dbReference>
<evidence type="ECO:0000313" key="3">
    <source>
        <dbReference type="EnsemblPlants" id="TraesCS3A02G162000.1"/>
    </source>
</evidence>
<dbReference type="Gramene" id="TraesCLE_scaffold_065251_01G000100.1">
    <property type="protein sequence ID" value="TraesCLE_scaffold_065251_01G000100.1"/>
    <property type="gene ID" value="TraesCLE_scaffold_065251_01G000100"/>
</dbReference>
<dbReference type="Proteomes" id="UP000019116">
    <property type="component" value="Chromosome 3A"/>
</dbReference>
<evidence type="ECO:0000313" key="4">
    <source>
        <dbReference type="Proteomes" id="UP000019116"/>
    </source>
</evidence>